<sequence length="23" mass="2957">MYKKRTKRCILLITLWYLRIQIC</sequence>
<evidence type="ECO:0000313" key="1">
    <source>
        <dbReference type="EMBL" id="CAL1288745.1"/>
    </source>
</evidence>
<accession>A0AAV2AXK2</accession>
<name>A0AAV2AXK2_9ARAC</name>
<proteinExistence type="predicted"/>
<dbReference type="Proteomes" id="UP001497382">
    <property type="component" value="Unassembled WGS sequence"/>
</dbReference>
<protein>
    <submittedName>
        <fullName evidence="1">Uncharacterized protein</fullName>
    </submittedName>
</protein>
<organism evidence="1 2">
    <name type="scientific">Larinioides sclopetarius</name>
    <dbReference type="NCBI Taxonomy" id="280406"/>
    <lineage>
        <taxon>Eukaryota</taxon>
        <taxon>Metazoa</taxon>
        <taxon>Ecdysozoa</taxon>
        <taxon>Arthropoda</taxon>
        <taxon>Chelicerata</taxon>
        <taxon>Arachnida</taxon>
        <taxon>Araneae</taxon>
        <taxon>Araneomorphae</taxon>
        <taxon>Entelegynae</taxon>
        <taxon>Araneoidea</taxon>
        <taxon>Araneidae</taxon>
        <taxon>Larinioides</taxon>
    </lineage>
</organism>
<keyword evidence="2" id="KW-1185">Reference proteome</keyword>
<reference evidence="1 2" key="1">
    <citation type="submission" date="2024-04" db="EMBL/GenBank/DDBJ databases">
        <authorList>
            <person name="Rising A."/>
            <person name="Reimegard J."/>
            <person name="Sonavane S."/>
            <person name="Akerstrom W."/>
            <person name="Nylinder S."/>
            <person name="Hedman E."/>
            <person name="Kallberg Y."/>
        </authorList>
    </citation>
    <scope>NUCLEOTIDE SEQUENCE [LARGE SCALE GENOMIC DNA]</scope>
</reference>
<evidence type="ECO:0000313" key="2">
    <source>
        <dbReference type="Proteomes" id="UP001497382"/>
    </source>
</evidence>
<dbReference type="AlphaFoldDB" id="A0AAV2AXK2"/>
<dbReference type="EMBL" id="CAXIEN010000237">
    <property type="protein sequence ID" value="CAL1288745.1"/>
    <property type="molecule type" value="Genomic_DNA"/>
</dbReference>
<gene>
    <name evidence="1" type="ORF">LARSCL_LOCUS15519</name>
</gene>
<comment type="caution">
    <text evidence="1">The sequence shown here is derived from an EMBL/GenBank/DDBJ whole genome shotgun (WGS) entry which is preliminary data.</text>
</comment>